<keyword evidence="2" id="KW-0560">Oxidoreductase</keyword>
<proteinExistence type="inferred from homology"/>
<dbReference type="Proteomes" id="UP001652394">
    <property type="component" value="Unassembled WGS sequence"/>
</dbReference>
<accession>A0ABT2T8M7</accession>
<comment type="similarity">
    <text evidence="1">Belongs to the D-isomer specific 2-hydroxyacid dehydrogenase family.</text>
</comment>
<dbReference type="PANTHER" id="PTHR42789:SF1">
    <property type="entry name" value="D-ISOMER SPECIFIC 2-HYDROXYACID DEHYDROGENASE FAMILY PROTEIN (AFU_ORTHOLOGUE AFUA_6G10090)"/>
    <property type="match status" value="1"/>
</dbReference>
<gene>
    <name evidence="5" type="ORF">OCV51_00285</name>
</gene>
<keyword evidence="3" id="KW-0520">NAD</keyword>
<dbReference type="EMBL" id="JAOQJX010000001">
    <property type="protein sequence ID" value="MCU6746109.1"/>
    <property type="molecule type" value="Genomic_DNA"/>
</dbReference>
<dbReference type="InterPro" id="IPR036291">
    <property type="entry name" value="NAD(P)-bd_dom_sf"/>
</dbReference>
<name>A0ABT2T8M7_9FIRM</name>
<feature type="domain" description="D-isomer specific 2-hydroxyacid dehydrogenase NAD-binding" evidence="4">
    <location>
        <begin position="142"/>
        <end position="320"/>
    </location>
</feature>
<protein>
    <submittedName>
        <fullName evidence="5">2-hydroxyacid dehydrogenase</fullName>
    </submittedName>
</protein>
<dbReference type="SUPFAM" id="SSF52283">
    <property type="entry name" value="Formate/glycerate dehydrogenase catalytic domain-like"/>
    <property type="match status" value="1"/>
</dbReference>
<reference evidence="5 6" key="1">
    <citation type="journal article" date="2021" name="ISME Commun">
        <title>Automated analysis of genomic sequences facilitates high-throughput and comprehensive description of bacteria.</title>
        <authorList>
            <person name="Hitch T.C.A."/>
        </authorList>
    </citation>
    <scope>NUCLEOTIDE SEQUENCE [LARGE SCALE GENOMIC DNA]</scope>
    <source>
        <strain evidence="5 6">H2_18</strain>
    </source>
</reference>
<dbReference type="PANTHER" id="PTHR42789">
    <property type="entry name" value="D-ISOMER SPECIFIC 2-HYDROXYACID DEHYDROGENASE FAMILY PROTEIN (AFU_ORTHOLOGUE AFUA_6G10090)"/>
    <property type="match status" value="1"/>
</dbReference>
<evidence type="ECO:0000259" key="4">
    <source>
        <dbReference type="Pfam" id="PF02826"/>
    </source>
</evidence>
<sequence length="356" mass="39325">MTNSKINVISRIVVVGDAYVSAQIMEDAVKKLPFWGAEVISLTWGTGDKEEFTEMQTALESKGPDAVPYPNGLEEAIRDADILIVHFCPVPKKLISCSHRLKAVGICRGGTENIAVSALTERKIPLLHIIRNSEAVAEFTLGIMLAETRNIARAHHKICEGKWETQFWNSEFTSTLKNMTVGIIGLGNIGALLAEKLHLLGVSMIGYDTYLREEEMDRLPVKSAETMEEVFQEADIVTVHLRLTAENHGIIGRDLLSLMKPKAYLINVARAGLIEEKALIEILTEHKIAGAALDVFEQEPLPSNHPFMQMDNVTLTPHIAGDTVDSIAFSPYTLAEALYGYFVNGDKKNICNKDVL</sequence>
<dbReference type="RefSeq" id="WP_059067460.1">
    <property type="nucleotide sequence ID" value="NZ_JAOQJX010000001.1"/>
</dbReference>
<dbReference type="CDD" id="cd12171">
    <property type="entry name" value="2-Hacid_dh_10"/>
    <property type="match status" value="1"/>
</dbReference>
<keyword evidence="6" id="KW-1185">Reference proteome</keyword>
<dbReference type="PROSITE" id="PS00065">
    <property type="entry name" value="D_2_HYDROXYACID_DH_1"/>
    <property type="match status" value="1"/>
</dbReference>
<evidence type="ECO:0000256" key="3">
    <source>
        <dbReference type="ARBA" id="ARBA00023027"/>
    </source>
</evidence>
<evidence type="ECO:0000313" key="6">
    <source>
        <dbReference type="Proteomes" id="UP001652394"/>
    </source>
</evidence>
<dbReference type="InterPro" id="IPR050857">
    <property type="entry name" value="D-2-hydroxyacid_DH"/>
</dbReference>
<evidence type="ECO:0000256" key="2">
    <source>
        <dbReference type="ARBA" id="ARBA00023002"/>
    </source>
</evidence>
<organism evidence="5 6">
    <name type="scientific">Faecalicatena acetigenes</name>
    <dbReference type="NCBI Taxonomy" id="2981790"/>
    <lineage>
        <taxon>Bacteria</taxon>
        <taxon>Bacillati</taxon>
        <taxon>Bacillota</taxon>
        <taxon>Clostridia</taxon>
        <taxon>Lachnospirales</taxon>
        <taxon>Lachnospiraceae</taxon>
        <taxon>Faecalicatena</taxon>
    </lineage>
</organism>
<comment type="caution">
    <text evidence="5">The sequence shown here is derived from an EMBL/GenBank/DDBJ whole genome shotgun (WGS) entry which is preliminary data.</text>
</comment>
<dbReference type="InterPro" id="IPR029752">
    <property type="entry name" value="D-isomer_DH_CS1"/>
</dbReference>
<dbReference type="SUPFAM" id="SSF51735">
    <property type="entry name" value="NAD(P)-binding Rossmann-fold domains"/>
    <property type="match status" value="1"/>
</dbReference>
<dbReference type="InterPro" id="IPR006140">
    <property type="entry name" value="D-isomer_DH_NAD-bd"/>
</dbReference>
<dbReference type="Pfam" id="PF02826">
    <property type="entry name" value="2-Hacid_dh_C"/>
    <property type="match status" value="1"/>
</dbReference>
<evidence type="ECO:0000256" key="1">
    <source>
        <dbReference type="ARBA" id="ARBA00005854"/>
    </source>
</evidence>
<dbReference type="Gene3D" id="3.40.50.720">
    <property type="entry name" value="NAD(P)-binding Rossmann-like Domain"/>
    <property type="match status" value="2"/>
</dbReference>
<evidence type="ECO:0000313" key="5">
    <source>
        <dbReference type="EMBL" id="MCU6746109.1"/>
    </source>
</evidence>